<keyword evidence="13" id="KW-0732">Signal</keyword>
<dbReference type="PANTHER" id="PTHR32552">
    <property type="entry name" value="FERRICHROME IRON RECEPTOR-RELATED"/>
    <property type="match status" value="1"/>
</dbReference>
<evidence type="ECO:0000313" key="16">
    <source>
        <dbReference type="EMBL" id="KDS53226.1"/>
    </source>
</evidence>
<name>A0A069SF91_PHOVU</name>
<dbReference type="InterPro" id="IPR012910">
    <property type="entry name" value="Plug_dom"/>
</dbReference>
<gene>
    <name evidence="16" type="ORF">M099_2536</name>
</gene>
<evidence type="ECO:0000256" key="2">
    <source>
        <dbReference type="ARBA" id="ARBA00022448"/>
    </source>
</evidence>
<evidence type="ECO:0000256" key="1">
    <source>
        <dbReference type="ARBA" id="ARBA00004571"/>
    </source>
</evidence>
<dbReference type="Proteomes" id="UP000027661">
    <property type="component" value="Unassembled WGS sequence"/>
</dbReference>
<keyword evidence="7" id="KW-0406">Ion transport</keyword>
<evidence type="ECO:0000256" key="3">
    <source>
        <dbReference type="ARBA" id="ARBA00022452"/>
    </source>
</evidence>
<dbReference type="InterPro" id="IPR023997">
    <property type="entry name" value="TonB-dep_OMP_SusC/RagA_CS"/>
</dbReference>
<feature type="signal peptide" evidence="13">
    <location>
        <begin position="1"/>
        <end position="34"/>
    </location>
</feature>
<keyword evidence="9 11" id="KW-0472">Membrane</keyword>
<organism evidence="16 17">
    <name type="scientific">Phocaeicola vulgatus str. 3975 RP4</name>
    <dbReference type="NCBI Taxonomy" id="1339352"/>
    <lineage>
        <taxon>Bacteria</taxon>
        <taxon>Pseudomonadati</taxon>
        <taxon>Bacteroidota</taxon>
        <taxon>Bacteroidia</taxon>
        <taxon>Bacteroidales</taxon>
        <taxon>Bacteroidaceae</taxon>
        <taxon>Phocaeicola</taxon>
    </lineage>
</organism>
<dbReference type="Gene3D" id="2.60.40.1120">
    <property type="entry name" value="Carboxypeptidase-like, regulatory domain"/>
    <property type="match status" value="1"/>
</dbReference>
<keyword evidence="4" id="KW-0410">Iron transport</keyword>
<evidence type="ECO:0000313" key="17">
    <source>
        <dbReference type="Proteomes" id="UP000027661"/>
    </source>
</evidence>
<proteinExistence type="inferred from homology"/>
<evidence type="ECO:0000256" key="6">
    <source>
        <dbReference type="ARBA" id="ARBA00023004"/>
    </source>
</evidence>
<dbReference type="InterPro" id="IPR008969">
    <property type="entry name" value="CarboxyPept-like_regulatory"/>
</dbReference>
<dbReference type="GO" id="GO:0009279">
    <property type="term" value="C:cell outer membrane"/>
    <property type="evidence" value="ECO:0007669"/>
    <property type="project" value="UniProtKB-SubCell"/>
</dbReference>
<keyword evidence="2 11" id="KW-0813">Transport</keyword>
<dbReference type="SUPFAM" id="SSF56935">
    <property type="entry name" value="Porins"/>
    <property type="match status" value="1"/>
</dbReference>
<dbReference type="SUPFAM" id="SSF49464">
    <property type="entry name" value="Carboxypeptidase regulatory domain-like"/>
    <property type="match status" value="1"/>
</dbReference>
<evidence type="ECO:0000256" key="13">
    <source>
        <dbReference type="SAM" id="SignalP"/>
    </source>
</evidence>
<dbReference type="Pfam" id="PF13715">
    <property type="entry name" value="CarbopepD_reg_2"/>
    <property type="match status" value="1"/>
</dbReference>
<evidence type="ECO:0000259" key="14">
    <source>
        <dbReference type="Pfam" id="PF00593"/>
    </source>
</evidence>
<comment type="similarity">
    <text evidence="11 12">Belongs to the TonB-dependent receptor family.</text>
</comment>
<keyword evidence="3 11" id="KW-1134">Transmembrane beta strand</keyword>
<keyword evidence="8 12" id="KW-0798">TonB box</keyword>
<comment type="subcellular location">
    <subcellularLocation>
        <location evidence="1 11">Cell outer membrane</location>
        <topology evidence="1 11">Multi-pass membrane protein</topology>
    </subcellularLocation>
</comment>
<dbReference type="InterPro" id="IPR000531">
    <property type="entry name" value="Beta-barrel_TonB"/>
</dbReference>
<dbReference type="Gene3D" id="2.170.130.10">
    <property type="entry name" value="TonB-dependent receptor, plug domain"/>
    <property type="match status" value="1"/>
</dbReference>
<dbReference type="RefSeq" id="WP_032953003.1">
    <property type="nucleotide sequence ID" value="NZ_JNHM01000031.1"/>
</dbReference>
<evidence type="ECO:0000256" key="4">
    <source>
        <dbReference type="ARBA" id="ARBA00022496"/>
    </source>
</evidence>
<evidence type="ECO:0000256" key="10">
    <source>
        <dbReference type="ARBA" id="ARBA00023237"/>
    </source>
</evidence>
<dbReference type="Gene3D" id="2.40.170.20">
    <property type="entry name" value="TonB-dependent receptor, beta-barrel domain"/>
    <property type="match status" value="1"/>
</dbReference>
<dbReference type="InterPro" id="IPR036942">
    <property type="entry name" value="Beta-barrel_TonB_sf"/>
</dbReference>
<feature type="chain" id="PRO_5001666466" evidence="13">
    <location>
        <begin position="35"/>
        <end position="1010"/>
    </location>
</feature>
<evidence type="ECO:0000256" key="9">
    <source>
        <dbReference type="ARBA" id="ARBA00023136"/>
    </source>
</evidence>
<keyword evidence="6" id="KW-0408">Iron</keyword>
<keyword evidence="5 11" id="KW-0812">Transmembrane</keyword>
<dbReference type="FunFam" id="2.60.40.1120:FF:000003">
    <property type="entry name" value="Outer membrane protein Omp121"/>
    <property type="match status" value="1"/>
</dbReference>
<evidence type="ECO:0000256" key="7">
    <source>
        <dbReference type="ARBA" id="ARBA00023065"/>
    </source>
</evidence>
<dbReference type="AlphaFoldDB" id="A0A069SF91"/>
<evidence type="ECO:0000259" key="15">
    <source>
        <dbReference type="Pfam" id="PF07715"/>
    </source>
</evidence>
<evidence type="ECO:0000256" key="12">
    <source>
        <dbReference type="RuleBase" id="RU003357"/>
    </source>
</evidence>
<dbReference type="GO" id="GO:0006826">
    <property type="term" value="P:iron ion transport"/>
    <property type="evidence" value="ECO:0007669"/>
    <property type="project" value="UniProtKB-KW"/>
</dbReference>
<protein>
    <submittedName>
        <fullName evidence="16">TonB-linked outer membrane, SusC/RagA family protein</fullName>
    </submittedName>
</protein>
<dbReference type="Pfam" id="PF00593">
    <property type="entry name" value="TonB_dep_Rec_b-barrel"/>
    <property type="match status" value="1"/>
</dbReference>
<dbReference type="EMBL" id="JNHM01000031">
    <property type="protein sequence ID" value="KDS53226.1"/>
    <property type="molecule type" value="Genomic_DNA"/>
</dbReference>
<keyword evidence="10 11" id="KW-0998">Cell outer membrane</keyword>
<dbReference type="InterPro" id="IPR023996">
    <property type="entry name" value="TonB-dep_OMP_SusC/RagA"/>
</dbReference>
<reference evidence="16 17" key="1">
    <citation type="submission" date="2014-04" db="EMBL/GenBank/DDBJ databases">
        <authorList>
            <person name="Sears C."/>
            <person name="Carroll K."/>
            <person name="Sack B.R."/>
            <person name="Qadri F."/>
            <person name="Myers L.L."/>
            <person name="Chung G.-T."/>
            <person name="Escheverria P."/>
            <person name="Fraser C.M."/>
            <person name="Sadzewicz L."/>
            <person name="Shefchek K.A."/>
            <person name="Tallon L."/>
            <person name="Das S.P."/>
            <person name="Daugherty S."/>
            <person name="Mongodin E.F."/>
        </authorList>
    </citation>
    <scope>NUCLEOTIDE SEQUENCE [LARGE SCALE GENOMIC DNA]</scope>
    <source>
        <strain evidence="16 17">3975 RP4</strain>
    </source>
</reference>
<feature type="domain" description="TonB-dependent receptor-like beta-barrel" evidence="14">
    <location>
        <begin position="406"/>
        <end position="967"/>
    </location>
</feature>
<dbReference type="InterPro" id="IPR039426">
    <property type="entry name" value="TonB-dep_rcpt-like"/>
</dbReference>
<dbReference type="NCBIfam" id="TIGR04056">
    <property type="entry name" value="OMP_RagA_SusC"/>
    <property type="match status" value="1"/>
</dbReference>
<sequence length="1010" mass="113266">MKTHENRTLFSRALLKATTCLFLTAGAGVSSVWATPETTESMRTEMVQQQTVTVSGVVKDRKGEPIIGANIMEKGTTNGTITDFDGKYTLKVKSAQSVLTISYIGYKTQEIPVGNGGKKDITLQDDSELMDEVVVIGYGTQRKGDVTSAVASVKAEDFTAGKIGDAAELIKGKVAGLTIAKGSGDPNAESTIRLRGVISLQGGSTPLVLVDGIEGGLGTVSPENIASIDVLKDASAAAIYGTRGANGVILITTKNGQRESRTAANYSGYMSLSKFGKTLDFYGAEEIRQGLTNYADKGYDTDWLDAVSRTAFTHNHNFNISGGSKNTTYSADFTYRKEEGVLLETYNEEMRMRFDVSHWMLNDMLKVNFNMVKTFHKNGPIDAAGLGIYRQAIMRNPTEPIWNEDGTFYENFAVNYYYNPVGIIREQDGKYNSENTRMTGNITFEPIKNWQTNLMLSRRVTSDHNRGYYTSEYFSQKSENHTGYAYHSQNEYTTDNLEVTSKYNHTWNKHRFDALVGYNYQYNVNEGFGANNYDYPTDFYLWNNLGLGTALKDGKAGMSSYKNDNTLIGFFGRVSYGYDNKYNVLLSVRREGSSKFGENNKWATFPSVSLGWTISNEKFMEGLTWLNNLKLRAGYGVTGVIVGDSYNSLTRYEYGSPYFYDNGVWHQGLSVKSNPNPDLKWETSKEFNIGLDWAVLDERLSGSIDVYQKKTSDMLYDFTVPTPPNLYNKTLANAGKMRNQGIEIAVNAIPVRTKDFEWKTTVTASHNANKLLSLSNDLYETSNQIDHAYLGEPINLSTQRMEVGRSMGQFYGMKSVGVSENGLWLIENAKTGEIEEFTDNMLSNDDYRQYLGNALPKLYLGWNNSFRYKNFDLSFQMTGQFGFKILNEPRAYYENNSIAYNRLKSVQKAPYGGQYTLSTAQKQTFVSYYLEDGDFLKMTNITLGYNIPLKSSKFVKNIRAYVSADNLFCITGYDGLDPEMSNGDIWSLGIDWRDKYPSTRSFTFGLNVSF</sequence>
<dbReference type="Pfam" id="PF07715">
    <property type="entry name" value="Plug"/>
    <property type="match status" value="1"/>
</dbReference>
<evidence type="ECO:0000256" key="5">
    <source>
        <dbReference type="ARBA" id="ARBA00022692"/>
    </source>
</evidence>
<dbReference type="InterPro" id="IPR037066">
    <property type="entry name" value="Plug_dom_sf"/>
</dbReference>
<dbReference type="PANTHER" id="PTHR32552:SF81">
    <property type="entry name" value="TONB-DEPENDENT OUTER MEMBRANE RECEPTOR"/>
    <property type="match status" value="1"/>
</dbReference>
<evidence type="ECO:0000256" key="11">
    <source>
        <dbReference type="PROSITE-ProRule" id="PRU01360"/>
    </source>
</evidence>
<dbReference type="PROSITE" id="PS52016">
    <property type="entry name" value="TONB_DEPENDENT_REC_3"/>
    <property type="match status" value="1"/>
</dbReference>
<dbReference type="NCBIfam" id="TIGR04057">
    <property type="entry name" value="SusC_RagA_signa"/>
    <property type="match status" value="1"/>
</dbReference>
<comment type="caution">
    <text evidence="16">The sequence shown here is derived from an EMBL/GenBank/DDBJ whole genome shotgun (WGS) entry which is preliminary data.</text>
</comment>
<accession>A0A069SF91</accession>
<dbReference type="PATRIC" id="fig|1339352.3.peg.2435"/>
<feature type="domain" description="TonB-dependent receptor plug" evidence="15">
    <location>
        <begin position="144"/>
        <end position="248"/>
    </location>
</feature>
<evidence type="ECO:0000256" key="8">
    <source>
        <dbReference type="ARBA" id="ARBA00023077"/>
    </source>
</evidence>